<feature type="transmembrane region" description="Helical" evidence="7">
    <location>
        <begin position="490"/>
        <end position="510"/>
    </location>
</feature>
<evidence type="ECO:0000259" key="8">
    <source>
        <dbReference type="Pfam" id="PF02687"/>
    </source>
</evidence>
<evidence type="ECO:0000313" key="11">
    <source>
        <dbReference type="EMBL" id="MBP2060354.1"/>
    </source>
</evidence>
<keyword evidence="3 7" id="KW-0812">Transmembrane</keyword>
<dbReference type="EMBL" id="JAGGLR010000003">
    <property type="protein sequence ID" value="MBP2060354.1"/>
    <property type="molecule type" value="Genomic_DNA"/>
</dbReference>
<evidence type="ECO:0000256" key="1">
    <source>
        <dbReference type="ARBA" id="ARBA00004651"/>
    </source>
</evidence>
<dbReference type="AlphaFoldDB" id="A0A061A8Z6"/>
<evidence type="ECO:0000313" key="10">
    <source>
        <dbReference type="EMBL" id="CDR16136.1"/>
    </source>
</evidence>
<dbReference type="Pfam" id="PF12704">
    <property type="entry name" value="MacB_PCD"/>
    <property type="match status" value="2"/>
</dbReference>
<dbReference type="GO" id="GO:0022857">
    <property type="term" value="F:transmembrane transporter activity"/>
    <property type="evidence" value="ECO:0007669"/>
    <property type="project" value="TreeGrafter"/>
</dbReference>
<evidence type="ECO:0000256" key="3">
    <source>
        <dbReference type="ARBA" id="ARBA00022692"/>
    </source>
</evidence>
<dbReference type="InterPro" id="IPR025857">
    <property type="entry name" value="MacB_PCD"/>
</dbReference>
<comment type="subcellular location">
    <subcellularLocation>
        <location evidence="1">Cell membrane</location>
        <topology evidence="1">Multi-pass membrane protein</topology>
    </subcellularLocation>
</comment>
<name>A0A061A8Z6_9ACTN</name>
<evidence type="ECO:0000256" key="2">
    <source>
        <dbReference type="ARBA" id="ARBA00022475"/>
    </source>
</evidence>
<accession>A0A061A8Z6</accession>
<evidence type="ECO:0000259" key="9">
    <source>
        <dbReference type="Pfam" id="PF12704"/>
    </source>
</evidence>
<keyword evidence="5 7" id="KW-0472">Membrane</keyword>
<dbReference type="RefSeq" id="WP_044579608.1">
    <property type="nucleotide sequence ID" value="NZ_BAABDR010000079.1"/>
</dbReference>
<evidence type="ECO:0000256" key="5">
    <source>
        <dbReference type="ARBA" id="ARBA00023136"/>
    </source>
</evidence>
<proteinExistence type="inferred from homology"/>
<feature type="transmembrane region" description="Helical" evidence="7">
    <location>
        <begin position="311"/>
        <end position="337"/>
    </location>
</feature>
<sequence>MFRTALRNVLAHKARLLMTMLAVLLGVAFVVGTLVFTDTVGNAYKERFLTTLRDVSVQATPPYDEKAGERGTVAEDTLRRLRRLPGVASVTGSVEGSAAVAAKDGHPLGEDHVTAGGNYFPQDDGKDTRHPLTAGRAPTGPEEVLLDTATADAGGYRVGDTVRLAVDGPVLHKKLVGIVRTDDTHGSGGTLALFDDATAQKLFLKPGRYDGITLEAGRGTSEAKLAAEARHLLPGDSDISTGAQLRERQRTAAAEGTKGLSQVLLVFAAIALFVGIFVIGNTFTMLVTQRSREMALMRAVGAERRQVTRSVLIEAGMLGLCAGAAGFLLGIGVAMGIRQLFASTGSGLPDGPLVVSPSTVLISFLVGVVVTMLAAYVPARRAAAVPPVAAMSAIHTPPPVRGLRRRNAIGVALIAIGVLGVVYTASSGEQGRTIVLLPAALLLIGIIVVTPALSGPAVDLAGPLLRRFGVPGTLAPRNARRNPRRTASTASALMIGLSLVTGLTVVAVSATTSLHERAENSVTADFEISSKNSGHLPASVHDTLAKSSAVTSSSPRRQGAVRIGGDEVTLTGVNPRTIGDLLGPSFVSGSFAALGSGGGKSLLIDTSIADIHGWSTGQRVPVVYDDGSRGSLEIGGVYHDDEYLPSTMMPLATLQPHLKEIEDASVLVRTKAGDGDTARRSLQRTLDQNPVIQVRNTDDLADAAGGEAITLLLNVLYGLLAMAVVIAVLGVVNTLAMSVFERTREIGMLRAVGLQPEQTKRMIRLESVLISLFGALLGIGAGIFLGWAAGKLASGSIQGYEMVIPWGRIAVALAGAALVGVVAGLWPARRAARLNILTALKAD</sequence>
<feature type="transmembrane region" description="Helical" evidence="7">
    <location>
        <begin position="408"/>
        <end position="428"/>
    </location>
</feature>
<dbReference type="InterPro" id="IPR003838">
    <property type="entry name" value="ABC3_permease_C"/>
</dbReference>
<dbReference type="InterPro" id="IPR050250">
    <property type="entry name" value="Macrolide_Exporter_MacB"/>
</dbReference>
<feature type="domain" description="ABC3 transporter permease C-terminal" evidence="8">
    <location>
        <begin position="719"/>
        <end position="836"/>
    </location>
</feature>
<feature type="transmembrane region" description="Helical" evidence="7">
    <location>
        <begin position="434"/>
        <end position="458"/>
    </location>
</feature>
<dbReference type="EMBL" id="LK022848">
    <property type="protein sequence ID" value="CDR16136.1"/>
    <property type="molecule type" value="Genomic_DNA"/>
</dbReference>
<feature type="domain" description="ABC3 transporter permease C-terminal" evidence="8">
    <location>
        <begin position="266"/>
        <end position="386"/>
    </location>
</feature>
<dbReference type="Proteomes" id="UP000756710">
    <property type="component" value="Unassembled WGS sequence"/>
</dbReference>
<evidence type="ECO:0000256" key="4">
    <source>
        <dbReference type="ARBA" id="ARBA00022989"/>
    </source>
</evidence>
<reference evidence="11 12" key="2">
    <citation type="submission" date="2021-03" db="EMBL/GenBank/DDBJ databases">
        <title>Genomic Encyclopedia of Type Strains, Phase IV (KMG-IV): sequencing the most valuable type-strain genomes for metagenomic binning, comparative biology and taxonomic classification.</title>
        <authorList>
            <person name="Goeker M."/>
        </authorList>
    </citation>
    <scope>NUCLEOTIDE SEQUENCE [LARGE SCALE GENOMIC DNA]</scope>
    <source>
        <strain evidence="11 12">DSM 41954</strain>
    </source>
</reference>
<evidence type="ECO:0000313" key="12">
    <source>
        <dbReference type="Proteomes" id="UP000756710"/>
    </source>
</evidence>
<feature type="transmembrane region" description="Helical" evidence="7">
    <location>
        <begin position="768"/>
        <end position="789"/>
    </location>
</feature>
<comment type="similarity">
    <text evidence="6">Belongs to the ABC-4 integral membrane protein family.</text>
</comment>
<feature type="transmembrane region" description="Helical" evidence="7">
    <location>
        <begin position="263"/>
        <end position="288"/>
    </location>
</feature>
<evidence type="ECO:0000256" key="6">
    <source>
        <dbReference type="ARBA" id="ARBA00038076"/>
    </source>
</evidence>
<dbReference type="GO" id="GO:0005886">
    <property type="term" value="C:plasma membrane"/>
    <property type="evidence" value="ECO:0007669"/>
    <property type="project" value="UniProtKB-SubCell"/>
</dbReference>
<feature type="domain" description="MacB-like periplasmic core" evidence="9">
    <location>
        <begin position="486"/>
        <end position="682"/>
    </location>
</feature>
<feature type="transmembrane region" description="Helical" evidence="7">
    <location>
        <begin position="715"/>
        <end position="740"/>
    </location>
</feature>
<dbReference type="Pfam" id="PF02687">
    <property type="entry name" value="FtsX"/>
    <property type="match status" value="2"/>
</dbReference>
<gene>
    <name evidence="11" type="ORF">J2Z30_001356</name>
    <name evidence="10" type="ORF">SIRAN8905</name>
</gene>
<feature type="transmembrane region" description="Helical" evidence="7">
    <location>
        <begin position="357"/>
        <end position="377"/>
    </location>
</feature>
<protein>
    <submittedName>
        <fullName evidence="11">ABC transport system permease protein</fullName>
    </submittedName>
    <submittedName>
        <fullName evidence="10">ABC transporter integral membrane protein</fullName>
    </submittedName>
</protein>
<feature type="transmembrane region" description="Helical" evidence="7">
    <location>
        <begin position="809"/>
        <end position="828"/>
    </location>
</feature>
<keyword evidence="2" id="KW-1003">Cell membrane</keyword>
<reference evidence="10" key="1">
    <citation type="submission" date="2014-05" db="EMBL/GenBank/DDBJ databases">
        <authorList>
            <person name="Horn Fabian"/>
        </authorList>
    </citation>
    <scope>NUCLEOTIDE SEQUENCE</scope>
</reference>
<organism evidence="10">
    <name type="scientific">Streptomyces iranensis</name>
    <dbReference type="NCBI Taxonomy" id="576784"/>
    <lineage>
        <taxon>Bacteria</taxon>
        <taxon>Bacillati</taxon>
        <taxon>Actinomycetota</taxon>
        <taxon>Actinomycetes</taxon>
        <taxon>Kitasatosporales</taxon>
        <taxon>Streptomycetaceae</taxon>
        <taxon>Streptomyces</taxon>
        <taxon>Streptomyces violaceusniger group</taxon>
    </lineage>
</organism>
<dbReference type="PANTHER" id="PTHR30572:SF4">
    <property type="entry name" value="ABC TRANSPORTER PERMEASE YTRF"/>
    <property type="match status" value="1"/>
</dbReference>
<evidence type="ECO:0000256" key="7">
    <source>
        <dbReference type="SAM" id="Phobius"/>
    </source>
</evidence>
<keyword evidence="12" id="KW-1185">Reference proteome</keyword>
<feature type="domain" description="MacB-like periplasmic core" evidence="9">
    <location>
        <begin position="17"/>
        <end position="231"/>
    </location>
</feature>
<dbReference type="PANTHER" id="PTHR30572">
    <property type="entry name" value="MEMBRANE COMPONENT OF TRANSPORTER-RELATED"/>
    <property type="match status" value="1"/>
</dbReference>
<keyword evidence="4 7" id="KW-1133">Transmembrane helix</keyword>
<dbReference type="HOGENOM" id="CLU_012341_1_0_11"/>